<dbReference type="EMBL" id="BARU01019154">
    <property type="protein sequence ID" value="GAH49452.1"/>
    <property type="molecule type" value="Genomic_DNA"/>
</dbReference>
<gene>
    <name evidence="1" type="ORF">S03H2_31576</name>
</gene>
<reference evidence="1" key="1">
    <citation type="journal article" date="2014" name="Front. Microbiol.">
        <title>High frequency of phylogenetically diverse reductive dehalogenase-homologous genes in deep subseafloor sedimentary metagenomes.</title>
        <authorList>
            <person name="Kawai M."/>
            <person name="Futagami T."/>
            <person name="Toyoda A."/>
            <person name="Takaki Y."/>
            <person name="Nishi S."/>
            <person name="Hori S."/>
            <person name="Arai W."/>
            <person name="Tsubouchi T."/>
            <person name="Morono Y."/>
            <person name="Uchiyama I."/>
            <person name="Ito T."/>
            <person name="Fujiyama A."/>
            <person name="Inagaki F."/>
            <person name="Takami H."/>
        </authorList>
    </citation>
    <scope>NUCLEOTIDE SEQUENCE</scope>
    <source>
        <strain evidence="1">Expedition CK06-06</strain>
    </source>
</reference>
<feature type="non-terminal residue" evidence="1">
    <location>
        <position position="41"/>
    </location>
</feature>
<dbReference type="AlphaFoldDB" id="X1FWU7"/>
<proteinExistence type="predicted"/>
<accession>X1FWU7</accession>
<evidence type="ECO:0000313" key="1">
    <source>
        <dbReference type="EMBL" id="GAH49452.1"/>
    </source>
</evidence>
<sequence>MINNTNKTAIIPGITAMRKIFLKPKNGKRTNARTAPEIDPM</sequence>
<name>X1FWU7_9ZZZZ</name>
<comment type="caution">
    <text evidence="1">The sequence shown here is derived from an EMBL/GenBank/DDBJ whole genome shotgun (WGS) entry which is preliminary data.</text>
</comment>
<protein>
    <submittedName>
        <fullName evidence="1">Uncharacterized protein</fullName>
    </submittedName>
</protein>
<organism evidence="1">
    <name type="scientific">marine sediment metagenome</name>
    <dbReference type="NCBI Taxonomy" id="412755"/>
    <lineage>
        <taxon>unclassified sequences</taxon>
        <taxon>metagenomes</taxon>
        <taxon>ecological metagenomes</taxon>
    </lineage>
</organism>